<evidence type="ECO:0000256" key="2">
    <source>
        <dbReference type="ARBA" id="ARBA00004308"/>
    </source>
</evidence>
<gene>
    <name evidence="17" type="ORF">Tci_506131</name>
</gene>
<dbReference type="InterPro" id="IPR002129">
    <property type="entry name" value="PyrdxlP-dep_de-COase"/>
</dbReference>
<keyword evidence="7" id="KW-0812">Transmembrane</keyword>
<dbReference type="GO" id="GO:0005829">
    <property type="term" value="C:cytosol"/>
    <property type="evidence" value="ECO:0007669"/>
    <property type="project" value="TreeGrafter"/>
</dbReference>
<comment type="catalytic activity">
    <reaction evidence="13">
        <text>L-glutamate + H(+) = 4-aminobutanoate + CO2</text>
        <dbReference type="Rhea" id="RHEA:17785"/>
        <dbReference type="ChEBI" id="CHEBI:15378"/>
        <dbReference type="ChEBI" id="CHEBI:16526"/>
        <dbReference type="ChEBI" id="CHEBI:29985"/>
        <dbReference type="ChEBI" id="CHEBI:59888"/>
        <dbReference type="EC" id="4.1.1.15"/>
    </reaction>
</comment>
<dbReference type="PANTHER" id="PTHR43321">
    <property type="entry name" value="GLUTAMATE DECARBOXYLASE"/>
    <property type="match status" value="1"/>
</dbReference>
<dbReference type="GO" id="GO:0006538">
    <property type="term" value="P:L-glutamate catabolic process"/>
    <property type="evidence" value="ECO:0007669"/>
    <property type="project" value="TreeGrafter"/>
</dbReference>
<dbReference type="Gene3D" id="3.40.640.10">
    <property type="entry name" value="Type I PLP-dependent aspartate aminotransferase-like (Major domain)"/>
    <property type="match status" value="1"/>
</dbReference>
<evidence type="ECO:0000256" key="1">
    <source>
        <dbReference type="ARBA" id="ARBA00001933"/>
    </source>
</evidence>
<evidence type="ECO:0000256" key="15">
    <source>
        <dbReference type="PIRSR" id="PIRSR605150-2"/>
    </source>
</evidence>
<comment type="cofactor">
    <cofactor evidence="1 14 16">
        <name>pyridoxal 5'-phosphate</name>
        <dbReference type="ChEBI" id="CHEBI:597326"/>
    </cofactor>
</comment>
<evidence type="ECO:0000256" key="14">
    <source>
        <dbReference type="PIRSR" id="PIRSR602129-50"/>
    </source>
</evidence>
<evidence type="ECO:0000256" key="4">
    <source>
        <dbReference type="ARBA" id="ARBA00012421"/>
    </source>
</evidence>
<dbReference type="InterPro" id="IPR010107">
    <property type="entry name" value="Glutamate_decarboxylase"/>
</dbReference>
<keyword evidence="9 14" id="KW-0663">Pyridoxal phosphate</keyword>
<evidence type="ECO:0000256" key="9">
    <source>
        <dbReference type="ARBA" id="ARBA00022898"/>
    </source>
</evidence>
<evidence type="ECO:0000256" key="11">
    <source>
        <dbReference type="ARBA" id="ARBA00023136"/>
    </source>
</evidence>
<dbReference type="GO" id="GO:0004351">
    <property type="term" value="F:glutamate decarboxylase activity"/>
    <property type="evidence" value="ECO:0007669"/>
    <property type="project" value="UniProtKB-EC"/>
</dbReference>
<feature type="modified residue" description="N6-(pyridoxal phosphate)lysine" evidence="14">
    <location>
        <position position="205"/>
    </location>
</feature>
<dbReference type="GO" id="GO:0005516">
    <property type="term" value="F:calmodulin binding"/>
    <property type="evidence" value="ECO:0007669"/>
    <property type="project" value="UniProtKB-KW"/>
</dbReference>
<dbReference type="Pfam" id="PF00282">
    <property type="entry name" value="Pyridoxal_deC"/>
    <property type="match status" value="1"/>
</dbReference>
<dbReference type="InterPro" id="IPR015421">
    <property type="entry name" value="PyrdxlP-dep_Trfase_major"/>
</dbReference>
<keyword evidence="6" id="KW-0808">Transferase</keyword>
<dbReference type="PANTHER" id="PTHR43321:SF3">
    <property type="entry name" value="GLUTAMATE DECARBOXYLASE"/>
    <property type="match status" value="1"/>
</dbReference>
<evidence type="ECO:0000256" key="7">
    <source>
        <dbReference type="ARBA" id="ARBA00022692"/>
    </source>
</evidence>
<comment type="similarity">
    <text evidence="3 16">Belongs to the group II decarboxylase family.</text>
</comment>
<evidence type="ECO:0000256" key="12">
    <source>
        <dbReference type="ARBA" id="ARBA00023239"/>
    </source>
</evidence>
<sequence>VFLGHNVALDVEGNELPRLVYVSREKRPGYQHHKKPVLKILWHPLIDCHLRPVTNIIKEAKANANAFEEVTAPLKCERLEMEQAARDAFKTSKVGSITSLGSSNVQQIKQPLNLIFGTFNHKSMADLEKRKAADSGGAQDGSQERNKDIKCLNDLLVEKNAETGWDTLMHVDTASGGFIAPFLYPESKWNFLLPLVNSINVSGHKYGLVYARIGWVIWRN</sequence>
<comment type="caution">
    <text evidence="17">The sequence shown here is derived from an EMBL/GenBank/DDBJ whole genome shotgun (WGS) entry which is preliminary data.</text>
</comment>
<feature type="non-terminal residue" evidence="17">
    <location>
        <position position="1"/>
    </location>
</feature>
<accession>A0A699IAM0</accession>
<protein>
    <recommendedName>
        <fullName evidence="4">glutamate decarboxylase</fullName>
        <ecNumber evidence="4">4.1.1.15</ecNumber>
    </recommendedName>
</protein>
<evidence type="ECO:0000256" key="3">
    <source>
        <dbReference type="ARBA" id="ARBA00009533"/>
    </source>
</evidence>
<dbReference type="GO" id="GO:0030244">
    <property type="term" value="P:cellulose biosynthetic process"/>
    <property type="evidence" value="ECO:0007669"/>
    <property type="project" value="InterPro"/>
</dbReference>
<evidence type="ECO:0000256" key="5">
    <source>
        <dbReference type="ARBA" id="ARBA00022676"/>
    </source>
</evidence>
<dbReference type="AlphaFoldDB" id="A0A699IAM0"/>
<evidence type="ECO:0000256" key="8">
    <source>
        <dbReference type="ARBA" id="ARBA00022860"/>
    </source>
</evidence>
<evidence type="ECO:0000313" key="17">
    <source>
        <dbReference type="EMBL" id="GEZ34158.1"/>
    </source>
</evidence>
<dbReference type="GO" id="GO:0012505">
    <property type="term" value="C:endomembrane system"/>
    <property type="evidence" value="ECO:0007669"/>
    <property type="project" value="UniProtKB-SubCell"/>
</dbReference>
<evidence type="ECO:0000256" key="6">
    <source>
        <dbReference type="ARBA" id="ARBA00022679"/>
    </source>
</evidence>
<keyword evidence="12 16" id="KW-0456">Lyase</keyword>
<dbReference type="GO" id="GO:0016760">
    <property type="term" value="F:cellulose synthase (UDP-forming) activity"/>
    <property type="evidence" value="ECO:0007669"/>
    <property type="project" value="InterPro"/>
</dbReference>
<keyword evidence="5" id="KW-0328">Glycosyltransferase</keyword>
<evidence type="ECO:0000256" key="16">
    <source>
        <dbReference type="RuleBase" id="RU000382"/>
    </source>
</evidence>
<reference evidence="17" key="1">
    <citation type="journal article" date="2019" name="Sci. Rep.">
        <title>Draft genome of Tanacetum cinerariifolium, the natural source of mosquito coil.</title>
        <authorList>
            <person name="Yamashiro T."/>
            <person name="Shiraishi A."/>
            <person name="Satake H."/>
            <person name="Nakayama K."/>
        </authorList>
    </citation>
    <scope>NUCLEOTIDE SEQUENCE</scope>
</reference>
<evidence type="ECO:0000256" key="13">
    <source>
        <dbReference type="ARBA" id="ARBA00048868"/>
    </source>
</evidence>
<comment type="subcellular location">
    <subcellularLocation>
        <location evidence="2">Endomembrane system</location>
    </subcellularLocation>
</comment>
<name>A0A699IAM0_TANCI</name>
<dbReference type="EC" id="4.1.1.15" evidence="4"/>
<dbReference type="EMBL" id="BKCJ010267471">
    <property type="protein sequence ID" value="GEZ34158.1"/>
    <property type="molecule type" value="Genomic_DNA"/>
</dbReference>
<proteinExistence type="inferred from homology"/>
<dbReference type="InterPro" id="IPR015424">
    <property type="entry name" value="PyrdxlP-dep_Trfase"/>
</dbReference>
<evidence type="ECO:0000256" key="10">
    <source>
        <dbReference type="ARBA" id="ARBA00022989"/>
    </source>
</evidence>
<keyword evidence="10" id="KW-1133">Transmembrane helix</keyword>
<dbReference type="SUPFAM" id="SSF53383">
    <property type="entry name" value="PLP-dependent transferases"/>
    <property type="match status" value="1"/>
</dbReference>
<dbReference type="GO" id="GO:0016020">
    <property type="term" value="C:membrane"/>
    <property type="evidence" value="ECO:0007669"/>
    <property type="project" value="InterPro"/>
</dbReference>
<dbReference type="Pfam" id="PF03552">
    <property type="entry name" value="Cellulose_synt"/>
    <property type="match status" value="1"/>
</dbReference>
<feature type="binding site" evidence="15">
    <location>
        <position position="34"/>
    </location>
    <ligand>
        <name>UDP-alpha-D-glucose</name>
        <dbReference type="ChEBI" id="CHEBI:58885"/>
    </ligand>
</feature>
<dbReference type="GO" id="GO:0030170">
    <property type="term" value="F:pyridoxal phosphate binding"/>
    <property type="evidence" value="ECO:0007669"/>
    <property type="project" value="InterPro"/>
</dbReference>
<dbReference type="InterPro" id="IPR005150">
    <property type="entry name" value="Cellulose_synth"/>
</dbReference>
<organism evidence="17">
    <name type="scientific">Tanacetum cinerariifolium</name>
    <name type="common">Dalmatian daisy</name>
    <name type="synonym">Chrysanthemum cinerariifolium</name>
    <dbReference type="NCBI Taxonomy" id="118510"/>
    <lineage>
        <taxon>Eukaryota</taxon>
        <taxon>Viridiplantae</taxon>
        <taxon>Streptophyta</taxon>
        <taxon>Embryophyta</taxon>
        <taxon>Tracheophyta</taxon>
        <taxon>Spermatophyta</taxon>
        <taxon>Magnoliopsida</taxon>
        <taxon>eudicotyledons</taxon>
        <taxon>Gunneridae</taxon>
        <taxon>Pentapetalae</taxon>
        <taxon>asterids</taxon>
        <taxon>campanulids</taxon>
        <taxon>Asterales</taxon>
        <taxon>Asteraceae</taxon>
        <taxon>Asteroideae</taxon>
        <taxon>Anthemideae</taxon>
        <taxon>Anthemidinae</taxon>
        <taxon>Tanacetum</taxon>
    </lineage>
</organism>
<keyword evidence="8" id="KW-0112">Calmodulin-binding</keyword>
<keyword evidence="11" id="KW-0472">Membrane</keyword>